<evidence type="ECO:0000313" key="4">
    <source>
        <dbReference type="Proteomes" id="UP000199112"/>
    </source>
</evidence>
<gene>
    <name evidence="3" type="ORF">SAMN04487967_1161</name>
</gene>
<feature type="domain" description="Halobacterial output" evidence="2">
    <location>
        <begin position="57"/>
        <end position="108"/>
    </location>
</feature>
<reference evidence="4" key="1">
    <citation type="submission" date="2016-10" db="EMBL/GenBank/DDBJ databases">
        <authorList>
            <person name="Varghese N."/>
            <person name="Submissions S."/>
        </authorList>
    </citation>
    <scope>NUCLEOTIDE SEQUENCE [LARGE SCALE GENOMIC DNA]</scope>
    <source>
        <strain evidence="4">CGMCC 1.8981</strain>
    </source>
</reference>
<evidence type="ECO:0000259" key="2">
    <source>
        <dbReference type="Pfam" id="PF18545"/>
    </source>
</evidence>
<dbReference type="Pfam" id="PF18545">
    <property type="entry name" value="HalOD1"/>
    <property type="match status" value="1"/>
</dbReference>
<dbReference type="InterPro" id="IPR040624">
    <property type="entry name" value="HalOD1"/>
</dbReference>
<proteinExistence type="predicted"/>
<dbReference type="OrthoDB" id="181456at2157"/>
<protein>
    <recommendedName>
        <fullName evidence="2">Halobacterial output domain-containing protein</fullName>
    </recommendedName>
</protein>
<dbReference type="EMBL" id="FNWL01000001">
    <property type="protein sequence ID" value="SEH13122.1"/>
    <property type="molecule type" value="Genomic_DNA"/>
</dbReference>
<dbReference type="AlphaFoldDB" id="A0A1H6FS29"/>
<feature type="region of interest" description="Disordered" evidence="1">
    <location>
        <begin position="43"/>
        <end position="77"/>
    </location>
</feature>
<sequence length="112" mass="11913">MSSEASRGGDDDSTTAFEYDVNSNETMIEAVLTAVSAVTNVPLLPSETDDSSTGRRESLPPLYNAIDPEALGSLTPDTADNTAEWRLTFSYAGCEVTVTDSETIHVSEHPIG</sequence>
<dbReference type="RefSeq" id="WP_090505954.1">
    <property type="nucleotide sequence ID" value="NZ_FNWL01000001.1"/>
</dbReference>
<keyword evidence="4" id="KW-1185">Reference proteome</keyword>
<evidence type="ECO:0000256" key="1">
    <source>
        <dbReference type="SAM" id="MobiDB-lite"/>
    </source>
</evidence>
<organism evidence="3 4">
    <name type="scientific">Natronorubrum sediminis</name>
    <dbReference type="NCBI Taxonomy" id="640943"/>
    <lineage>
        <taxon>Archaea</taxon>
        <taxon>Methanobacteriati</taxon>
        <taxon>Methanobacteriota</taxon>
        <taxon>Stenosarchaea group</taxon>
        <taxon>Halobacteria</taxon>
        <taxon>Halobacteriales</taxon>
        <taxon>Natrialbaceae</taxon>
        <taxon>Natronorubrum</taxon>
    </lineage>
</organism>
<accession>A0A1H6FS29</accession>
<evidence type="ECO:0000313" key="3">
    <source>
        <dbReference type="EMBL" id="SEH13122.1"/>
    </source>
</evidence>
<name>A0A1H6FS29_9EURY</name>
<dbReference type="Proteomes" id="UP000199112">
    <property type="component" value="Unassembled WGS sequence"/>
</dbReference>